<feature type="compositionally biased region" description="Polar residues" evidence="1">
    <location>
        <begin position="184"/>
        <end position="196"/>
    </location>
</feature>
<feature type="compositionally biased region" description="Low complexity" evidence="1">
    <location>
        <begin position="518"/>
        <end position="534"/>
    </location>
</feature>
<feature type="region of interest" description="Disordered" evidence="1">
    <location>
        <begin position="56"/>
        <end position="247"/>
    </location>
</feature>
<feature type="compositionally biased region" description="Low complexity" evidence="1">
    <location>
        <begin position="65"/>
        <end position="76"/>
    </location>
</feature>
<feature type="compositionally biased region" description="Polar residues" evidence="1">
    <location>
        <begin position="433"/>
        <end position="447"/>
    </location>
</feature>
<accession>A0A0H2S549</accession>
<gene>
    <name evidence="2" type="ORF">SCHPADRAFT_937662</name>
</gene>
<evidence type="ECO:0000313" key="3">
    <source>
        <dbReference type="Proteomes" id="UP000053477"/>
    </source>
</evidence>
<feature type="compositionally biased region" description="Low complexity" evidence="1">
    <location>
        <begin position="197"/>
        <end position="213"/>
    </location>
</feature>
<dbReference type="OrthoDB" id="3363891at2759"/>
<feature type="compositionally biased region" description="Polar residues" evidence="1">
    <location>
        <begin position="114"/>
        <end position="130"/>
    </location>
</feature>
<feature type="compositionally biased region" description="Basic and acidic residues" evidence="1">
    <location>
        <begin position="415"/>
        <end position="432"/>
    </location>
</feature>
<evidence type="ECO:0000313" key="2">
    <source>
        <dbReference type="EMBL" id="KLO16803.1"/>
    </source>
</evidence>
<reference evidence="2 3" key="1">
    <citation type="submission" date="2015-04" db="EMBL/GenBank/DDBJ databases">
        <title>Complete genome sequence of Schizopora paradoxa KUC8140, a cosmopolitan wood degrader in East Asia.</title>
        <authorList>
            <consortium name="DOE Joint Genome Institute"/>
            <person name="Min B."/>
            <person name="Park H."/>
            <person name="Jang Y."/>
            <person name="Kim J.-J."/>
            <person name="Kim K.H."/>
            <person name="Pangilinan J."/>
            <person name="Lipzen A."/>
            <person name="Riley R."/>
            <person name="Grigoriev I.V."/>
            <person name="Spatafora J.W."/>
            <person name="Choi I.-G."/>
        </authorList>
    </citation>
    <scope>NUCLEOTIDE SEQUENCE [LARGE SCALE GENOMIC DNA]</scope>
    <source>
        <strain evidence="2 3">KUC8140</strain>
    </source>
</reference>
<feature type="compositionally biased region" description="Low complexity" evidence="1">
    <location>
        <begin position="83"/>
        <end position="97"/>
    </location>
</feature>
<dbReference type="EMBL" id="KQ085912">
    <property type="protein sequence ID" value="KLO16803.1"/>
    <property type="molecule type" value="Genomic_DNA"/>
</dbReference>
<protein>
    <submittedName>
        <fullName evidence="2">Uncharacterized protein</fullName>
    </submittedName>
</protein>
<sequence length="745" mass="80799">MALTATAQSALPPNPSWDEMIVPTLRKRLESESLAISKRMSAASITSGDENAYIKVFQRGGGSNGQAHASSSSSGRNTGGGRSRAATSQSTASNSGASNGGGSEKPSAIPRPSLNYSRPNLDQTPSSSSARIAEPTAKVHAEPKKQQKARPARSRTYSQPYNIINAAEPSTSSSVVRANGAATRKTTVNNGSSLPTPASSRSNSPALPSSSPLDVRAPKAAKSRSKTQPPNGSSSNRAPLLTPERSPNNVWQAKTSLYADPHYASSLSSISVTSTNKAGQNMTEIMYEMPPFSANSHTSSIQDDSHDVNEYHRPSAEEERPFEHWYRGDLSRNGGVGELRVGNRMEMLEIANYGHRLREKQLADAALNNARSAAFQGRKRAESIGHRDSVYYEDDGRMVMDETPLTDMEADTEVETDREAGEETWDDHETQETSKVSTSTERQSTPTHAPRPHNESLSQSQIPRPSIRAMSESPQSSSVSANRQQQYANAVPQSQSLTLSISTSTNKHNPAQKRSRTKSPVPSTSTPTTSTPTAKKLKVSTVQQKRSKSNVRPSEADRSTAEYPEPPDGPGGMADAIPSWTRPKPKGNWDEVVLPVVARKMGLDDQYEEATGAPEPKPTVNVVAPAPGTFGYDPSKRRDRYQNTHGALDEMLPMDEFGQYPAPPPIPDDQEKKNSEEVVPMERRTSLRPRQSVRARPPSPPPFSDYIQPSVVVDAQPEVAKEREVQPLQVEEPEGDAGCCKCVIM</sequence>
<feature type="region of interest" description="Disordered" evidence="1">
    <location>
        <begin position="395"/>
        <end position="588"/>
    </location>
</feature>
<proteinExistence type="predicted"/>
<keyword evidence="3" id="KW-1185">Reference proteome</keyword>
<feature type="region of interest" description="Disordered" evidence="1">
    <location>
        <begin position="606"/>
        <end position="640"/>
    </location>
</feature>
<feature type="compositionally biased region" description="Polar residues" evidence="1">
    <location>
        <begin position="472"/>
        <end position="492"/>
    </location>
</feature>
<dbReference type="Proteomes" id="UP000053477">
    <property type="component" value="Unassembled WGS sequence"/>
</dbReference>
<feature type="compositionally biased region" description="Basic and acidic residues" evidence="1">
    <location>
        <begin position="669"/>
        <end position="685"/>
    </location>
</feature>
<feature type="region of interest" description="Disordered" evidence="1">
    <location>
        <begin position="654"/>
        <end position="710"/>
    </location>
</feature>
<feature type="compositionally biased region" description="Polar residues" evidence="1">
    <location>
        <begin position="226"/>
        <end position="237"/>
    </location>
</feature>
<feature type="compositionally biased region" description="Low complexity" evidence="1">
    <location>
        <begin position="493"/>
        <end position="505"/>
    </location>
</feature>
<feature type="compositionally biased region" description="Polar residues" evidence="1">
    <location>
        <begin position="155"/>
        <end position="176"/>
    </location>
</feature>
<name>A0A0H2S549_9AGAM</name>
<evidence type="ECO:0000256" key="1">
    <source>
        <dbReference type="SAM" id="MobiDB-lite"/>
    </source>
</evidence>
<organism evidence="2 3">
    <name type="scientific">Schizopora paradoxa</name>
    <dbReference type="NCBI Taxonomy" id="27342"/>
    <lineage>
        <taxon>Eukaryota</taxon>
        <taxon>Fungi</taxon>
        <taxon>Dikarya</taxon>
        <taxon>Basidiomycota</taxon>
        <taxon>Agaricomycotina</taxon>
        <taxon>Agaricomycetes</taxon>
        <taxon>Hymenochaetales</taxon>
        <taxon>Schizoporaceae</taxon>
        <taxon>Schizopora</taxon>
    </lineage>
</organism>
<dbReference type="AlphaFoldDB" id="A0A0H2S549"/>
<dbReference type="InParanoid" id="A0A0H2S549"/>